<reference evidence="4 5" key="1">
    <citation type="submission" date="2019-09" db="EMBL/GenBank/DDBJ databases">
        <title>Screening of Novel Bioactive Compounds from Soil-Associated.</title>
        <authorList>
            <person name="Zhao S."/>
        </authorList>
    </citation>
    <scope>NUCLEOTIDE SEQUENCE [LARGE SCALE GENOMIC DNA]</scope>
    <source>
        <strain evidence="4 5">HIT-DPA4</strain>
    </source>
</reference>
<name>A0A6H9UW63_9ACTN</name>
<evidence type="ECO:0000256" key="1">
    <source>
        <dbReference type="ARBA" id="ARBA00022527"/>
    </source>
</evidence>
<comment type="caution">
    <text evidence="4">The sequence shown here is derived from an EMBL/GenBank/DDBJ whole genome shotgun (WGS) entry which is preliminary data.</text>
</comment>
<feature type="domain" description="Histidine kinase/HSP90-like ATPase" evidence="3">
    <location>
        <begin position="23"/>
        <end position="134"/>
    </location>
</feature>
<keyword evidence="4" id="KW-0547">Nucleotide-binding</keyword>
<keyword evidence="5" id="KW-1185">Reference proteome</keyword>
<dbReference type="AlphaFoldDB" id="A0A6H9UW63"/>
<evidence type="ECO:0000313" key="5">
    <source>
        <dbReference type="Proteomes" id="UP000442707"/>
    </source>
</evidence>
<keyword evidence="4" id="KW-0067">ATP-binding</keyword>
<keyword evidence="1" id="KW-0723">Serine/threonine-protein kinase</keyword>
<evidence type="ECO:0000313" key="4">
    <source>
        <dbReference type="EMBL" id="KAB1143542.1"/>
    </source>
</evidence>
<dbReference type="Gene3D" id="3.30.565.10">
    <property type="entry name" value="Histidine kinase-like ATPase, C-terminal domain"/>
    <property type="match status" value="1"/>
</dbReference>
<dbReference type="InterPro" id="IPR036890">
    <property type="entry name" value="HATPase_C_sf"/>
</dbReference>
<evidence type="ECO:0000259" key="3">
    <source>
        <dbReference type="Pfam" id="PF13581"/>
    </source>
</evidence>
<feature type="region of interest" description="Disordered" evidence="2">
    <location>
        <begin position="1"/>
        <end position="21"/>
    </location>
</feature>
<dbReference type="InterPro" id="IPR003594">
    <property type="entry name" value="HATPase_dom"/>
</dbReference>
<dbReference type="GO" id="GO:0004674">
    <property type="term" value="F:protein serine/threonine kinase activity"/>
    <property type="evidence" value="ECO:0007669"/>
    <property type="project" value="UniProtKB-KW"/>
</dbReference>
<evidence type="ECO:0000256" key="2">
    <source>
        <dbReference type="SAM" id="MobiDB-lite"/>
    </source>
</evidence>
<protein>
    <submittedName>
        <fullName evidence="4">ATP-binding protein</fullName>
    </submittedName>
</protein>
<dbReference type="PANTHER" id="PTHR35526">
    <property type="entry name" value="ANTI-SIGMA-F FACTOR RSBW-RELATED"/>
    <property type="match status" value="1"/>
</dbReference>
<dbReference type="GO" id="GO:0005524">
    <property type="term" value="F:ATP binding"/>
    <property type="evidence" value="ECO:0007669"/>
    <property type="project" value="UniProtKB-KW"/>
</dbReference>
<dbReference type="EMBL" id="VZRB01000019">
    <property type="protein sequence ID" value="KAB1143542.1"/>
    <property type="molecule type" value="Genomic_DNA"/>
</dbReference>
<dbReference type="Pfam" id="PF13581">
    <property type="entry name" value="HATPase_c_2"/>
    <property type="match status" value="1"/>
</dbReference>
<accession>A0A6H9UW63</accession>
<dbReference type="InterPro" id="IPR050267">
    <property type="entry name" value="Anti-sigma-factor_SerPK"/>
</dbReference>
<proteinExistence type="predicted"/>
<dbReference type="SUPFAM" id="SSF55874">
    <property type="entry name" value="ATPase domain of HSP90 chaperone/DNA topoisomerase II/histidine kinase"/>
    <property type="match status" value="1"/>
</dbReference>
<dbReference type="CDD" id="cd16936">
    <property type="entry name" value="HATPase_RsbW-like"/>
    <property type="match status" value="1"/>
</dbReference>
<dbReference type="Proteomes" id="UP000442707">
    <property type="component" value="Unassembled WGS sequence"/>
</dbReference>
<sequence length="138" mass="14192">MTDMVPPHTKASAAPTVAEGDSPAGIARARNVARAFAEGLDPAQAPEATETLALAVSELATNALRHDGGRYTLELEATAGAIHIAVSDLKPALPRERAPDLNGGAGGFGWPMARRPASEVTITPGPGPGKTTRVRLPR</sequence>
<organism evidence="4 5">
    <name type="scientific">Streptomyces luteolifulvus</name>
    <dbReference type="NCBI Taxonomy" id="2615112"/>
    <lineage>
        <taxon>Bacteria</taxon>
        <taxon>Bacillati</taxon>
        <taxon>Actinomycetota</taxon>
        <taxon>Actinomycetes</taxon>
        <taxon>Kitasatosporales</taxon>
        <taxon>Streptomycetaceae</taxon>
        <taxon>Streptomyces</taxon>
    </lineage>
</organism>
<keyword evidence="1" id="KW-0418">Kinase</keyword>
<keyword evidence="1" id="KW-0808">Transferase</keyword>
<gene>
    <name evidence="4" type="ORF">F7R91_25125</name>
</gene>
<feature type="region of interest" description="Disordered" evidence="2">
    <location>
        <begin position="118"/>
        <end position="138"/>
    </location>
</feature>
<dbReference type="PANTHER" id="PTHR35526:SF3">
    <property type="entry name" value="ANTI-SIGMA-F FACTOR RSBW"/>
    <property type="match status" value="1"/>
</dbReference>